<organism evidence="1">
    <name type="scientific">Solanum chacoense</name>
    <name type="common">Chaco potato</name>
    <dbReference type="NCBI Taxonomy" id="4108"/>
    <lineage>
        <taxon>Eukaryota</taxon>
        <taxon>Viridiplantae</taxon>
        <taxon>Streptophyta</taxon>
        <taxon>Embryophyta</taxon>
        <taxon>Tracheophyta</taxon>
        <taxon>Spermatophyta</taxon>
        <taxon>Magnoliopsida</taxon>
        <taxon>eudicotyledons</taxon>
        <taxon>Gunneridae</taxon>
        <taxon>Pentapetalae</taxon>
        <taxon>asterids</taxon>
        <taxon>lamiids</taxon>
        <taxon>Solanales</taxon>
        <taxon>Solanaceae</taxon>
        <taxon>Solanoideae</taxon>
        <taxon>Solaneae</taxon>
        <taxon>Solanum</taxon>
    </lineage>
</organism>
<dbReference type="EMBL" id="GEDG01020460">
    <property type="protein sequence ID" value="JAP19107.1"/>
    <property type="molecule type" value="Transcribed_RNA"/>
</dbReference>
<dbReference type="AlphaFoldDB" id="A0A0V0HG37"/>
<proteinExistence type="predicted"/>
<name>A0A0V0HG37_SOLCH</name>
<feature type="non-terminal residue" evidence="1">
    <location>
        <position position="1"/>
    </location>
</feature>
<sequence length="60" mass="7101">HPLRYEGIPHFAHNTIPNRNNRRMKKRRLVSIHKPVSHHSSRFPTTLAFIHNPENTKLIS</sequence>
<reference evidence="1" key="1">
    <citation type="submission" date="2015-12" db="EMBL/GenBank/DDBJ databases">
        <title>Gene expression during late stages of embryo sac development: a critical building block for successful pollen-pistil interactions.</title>
        <authorList>
            <person name="Liu Y."/>
            <person name="Joly V."/>
            <person name="Sabar M."/>
            <person name="Matton D.P."/>
        </authorList>
    </citation>
    <scope>NUCLEOTIDE SEQUENCE</scope>
</reference>
<evidence type="ECO:0000313" key="1">
    <source>
        <dbReference type="EMBL" id="JAP19107.1"/>
    </source>
</evidence>
<accession>A0A0V0HG37</accession>
<protein>
    <submittedName>
        <fullName evidence="1">Putative ovule protein</fullName>
    </submittedName>
</protein>